<accession>A0ABT0F359</accession>
<comment type="caution">
    <text evidence="2">The sequence shown here is derived from an EMBL/GenBank/DDBJ whole genome shotgun (WGS) entry which is preliminary data.</text>
</comment>
<feature type="compositionally biased region" description="Polar residues" evidence="1">
    <location>
        <begin position="185"/>
        <end position="198"/>
    </location>
</feature>
<sequence length="260" mass="28106">MPVHSDHKTSLNRTVLLATDSKNSVLAELAAETINAIAYSAYGHQSSLHAAMSTIGFNGALREAFNGWYLLGNGYRAYNPGLMCFHSPDSLSPFGAGGINCYAYCSNEPVGSTDPTGHVRVTRLIPTRALPYRPNVNVKNPKVATATPVTSVAESGLEKHTQSAISTPLASQQSRPSAIVERPTVTRSDNSSLLNNADTVRAEPPPPTEMPVLKSQIDPWFQPRPQGKRKKPILVAYGSNSVDSERLTLVVSIKKIRLRT</sequence>
<name>A0ABT0F359_9PSED</name>
<dbReference type="Proteomes" id="UP001299876">
    <property type="component" value="Unassembled WGS sequence"/>
</dbReference>
<reference evidence="2 3" key="1">
    <citation type="submission" date="2022-02" db="EMBL/GenBank/DDBJ databases">
        <title>Comparative genomics of the first Antarctic Pseudomonas spp. capable of biotransforming 2,4,6-Trinitrotoluene.</title>
        <authorList>
            <person name="Cabrera M.A."/>
            <person name="Marquez S.L."/>
            <person name="Perez-Donoso J.M."/>
        </authorList>
    </citation>
    <scope>NUCLEOTIDE SEQUENCE [LARGE SCALE GENOMIC DNA]</scope>
    <source>
        <strain evidence="2 3">TNT19</strain>
    </source>
</reference>
<dbReference type="RefSeq" id="WP_247292680.1">
    <property type="nucleotide sequence ID" value="NZ_JAKNRW010000019.1"/>
</dbReference>
<proteinExistence type="predicted"/>
<dbReference type="InterPro" id="IPR022385">
    <property type="entry name" value="Rhs_assc_core"/>
</dbReference>
<dbReference type="EMBL" id="JAKNRW010000019">
    <property type="protein sequence ID" value="MCK1792442.1"/>
    <property type="molecule type" value="Genomic_DNA"/>
</dbReference>
<evidence type="ECO:0000313" key="2">
    <source>
        <dbReference type="EMBL" id="MCK1792442.1"/>
    </source>
</evidence>
<evidence type="ECO:0000313" key="3">
    <source>
        <dbReference type="Proteomes" id="UP001299876"/>
    </source>
</evidence>
<dbReference type="Gene3D" id="2.180.10.10">
    <property type="entry name" value="RHS repeat-associated core"/>
    <property type="match status" value="1"/>
</dbReference>
<gene>
    <name evidence="2" type="ORF">L9059_20105</name>
</gene>
<evidence type="ECO:0000256" key="1">
    <source>
        <dbReference type="SAM" id="MobiDB-lite"/>
    </source>
</evidence>
<dbReference type="NCBIfam" id="TIGR03696">
    <property type="entry name" value="Rhs_assc_core"/>
    <property type="match status" value="1"/>
</dbReference>
<evidence type="ECO:0008006" key="4">
    <source>
        <dbReference type="Google" id="ProtNLM"/>
    </source>
</evidence>
<feature type="compositionally biased region" description="Polar residues" evidence="1">
    <location>
        <begin position="162"/>
        <end position="176"/>
    </location>
</feature>
<organism evidence="2 3">
    <name type="scientific">Pseudomonas violetae</name>
    <dbReference type="NCBI Taxonomy" id="2915813"/>
    <lineage>
        <taxon>Bacteria</taxon>
        <taxon>Pseudomonadati</taxon>
        <taxon>Pseudomonadota</taxon>
        <taxon>Gammaproteobacteria</taxon>
        <taxon>Pseudomonadales</taxon>
        <taxon>Pseudomonadaceae</taxon>
        <taxon>Pseudomonas</taxon>
    </lineage>
</organism>
<keyword evidence="3" id="KW-1185">Reference proteome</keyword>
<protein>
    <recommendedName>
        <fullName evidence="4">RHS repeat-associated core domain-containing protein</fullName>
    </recommendedName>
</protein>
<feature type="region of interest" description="Disordered" evidence="1">
    <location>
        <begin position="158"/>
        <end position="211"/>
    </location>
</feature>